<sequence length="396" mass="44344">MRLLAFPTPDVWVLRYLLLFTCPIFLYCTPVTAAARDQSPSTNISAEHTESSPRDSPAWRNSTVQRQRPGSLEALAKAGLLTSRNPKLQKRVYLELPELYIECPSIEEIMWEMDPRPNSYPTLWVQDEDSDEVQPEQRPDLSLLYTTPPPQLQDVIQTAWVYIHGWLEECYDCECNEEREIVEGPPDNNLCGFYTTFRCKAWVNCYCVLPADREDPGKKKEGDKDPLEVMAKNHRQRAGTRGRLPELRSGGHSEPLPGIGQPFPASAYRQSVPGTREPYYLEGPSAGPADTWGWLRNLHNPLLRAALDLGTGYAAYLADATFNRGVRRLRGGTRVPAIAVAKREADGIPGRRRSVGEGEVGSGAHIVPRAESAGKHEFELSLLGNLVVLPILWVML</sequence>
<accession>A0AAV9VCC3</accession>
<gene>
    <name evidence="2" type="ORF">TWF696_000640</name>
</gene>
<name>A0AAV9VCC3_9PEZI</name>
<evidence type="ECO:0000313" key="3">
    <source>
        <dbReference type="Proteomes" id="UP001375240"/>
    </source>
</evidence>
<keyword evidence="3" id="KW-1185">Reference proteome</keyword>
<organism evidence="2 3">
    <name type="scientific">Orbilia brochopaga</name>
    <dbReference type="NCBI Taxonomy" id="3140254"/>
    <lineage>
        <taxon>Eukaryota</taxon>
        <taxon>Fungi</taxon>
        <taxon>Dikarya</taxon>
        <taxon>Ascomycota</taxon>
        <taxon>Pezizomycotina</taxon>
        <taxon>Orbiliomycetes</taxon>
        <taxon>Orbiliales</taxon>
        <taxon>Orbiliaceae</taxon>
        <taxon>Orbilia</taxon>
    </lineage>
</organism>
<dbReference type="Proteomes" id="UP001375240">
    <property type="component" value="Unassembled WGS sequence"/>
</dbReference>
<evidence type="ECO:0000313" key="2">
    <source>
        <dbReference type="EMBL" id="KAK6359484.1"/>
    </source>
</evidence>
<dbReference type="AlphaFoldDB" id="A0AAV9VCC3"/>
<reference evidence="2 3" key="1">
    <citation type="submission" date="2019-10" db="EMBL/GenBank/DDBJ databases">
        <authorList>
            <person name="Palmer J.M."/>
        </authorList>
    </citation>
    <scope>NUCLEOTIDE SEQUENCE [LARGE SCALE GENOMIC DNA]</scope>
    <source>
        <strain evidence="2 3">TWF696</strain>
    </source>
</reference>
<proteinExistence type="predicted"/>
<comment type="caution">
    <text evidence="2">The sequence shown here is derived from an EMBL/GenBank/DDBJ whole genome shotgun (WGS) entry which is preliminary data.</text>
</comment>
<dbReference type="EMBL" id="JAVHNQ010000001">
    <property type="protein sequence ID" value="KAK6359484.1"/>
    <property type="molecule type" value="Genomic_DNA"/>
</dbReference>
<feature type="region of interest" description="Disordered" evidence="1">
    <location>
        <begin position="39"/>
        <end position="65"/>
    </location>
</feature>
<feature type="region of interest" description="Disordered" evidence="1">
    <location>
        <begin position="233"/>
        <end position="264"/>
    </location>
</feature>
<evidence type="ECO:0000256" key="1">
    <source>
        <dbReference type="SAM" id="MobiDB-lite"/>
    </source>
</evidence>
<protein>
    <submittedName>
        <fullName evidence="2">Uncharacterized protein</fullName>
    </submittedName>
</protein>